<evidence type="ECO:0000256" key="11">
    <source>
        <dbReference type="ARBA" id="ARBA00070112"/>
    </source>
</evidence>
<dbReference type="FunFam" id="1.10.287.110:FF:000060">
    <property type="entry name" value="DnaJ (Hsp40) homolog, subfamily C, member 30"/>
    <property type="match status" value="1"/>
</dbReference>
<evidence type="ECO:0000256" key="1">
    <source>
        <dbReference type="ARBA" id="ARBA00004434"/>
    </source>
</evidence>
<dbReference type="GO" id="GO:0005743">
    <property type="term" value="C:mitochondrial inner membrane"/>
    <property type="evidence" value="ECO:0007669"/>
    <property type="project" value="UniProtKB-SubCell"/>
</dbReference>
<dbReference type="InterPro" id="IPR036869">
    <property type="entry name" value="J_dom_sf"/>
</dbReference>
<evidence type="ECO:0000313" key="16">
    <source>
        <dbReference type="Proteomes" id="UP000694541"/>
    </source>
</evidence>
<keyword evidence="5 13" id="KW-1133">Transmembrane helix</keyword>
<sequence length="465" mass="49702">MPHLPRHRAGPPLTPRPGGGTADPLAVPAAPQPALTSATGSPPPGSCKARPGHRQQAATPRRDASCHCLTVGFHPRRRRMAGLPRSAPPHDGTPPPLPLGGVVPPQASRQDSPPPSRPAGSPTVRPMTSHTPRHRLTTGPPARPGSPPHRPLRRTSACTSAPRPHRRTVNEREAEPVRPRSPGSGTGRTEENRREGPGPPSRPPRRSPARGARGARAGARCRPCRRVTSLPCAARGGPRRAQNGGGRALRRRGGMEPAALGRLRRLLPAAPRALRPGRALAPSRGGQTGGGAPQARRDLYEVLGVPATATAAQIKTAYYEQSFRYHPDRNAGSAAAAARFAAVSEAYRVLGSAALRRKYDRGLLSREDLRGAPQPKGRPPAPPAPPPPAPAAARRGPGPPPFDFDAFYRAHYGEQLERERVLRARREQLRLRREEAAAQGRFQILSDLSVGLIFFLGFAILYGLK</sequence>
<feature type="compositionally biased region" description="Low complexity" evidence="12">
    <location>
        <begin position="209"/>
        <end position="221"/>
    </location>
</feature>
<dbReference type="PRINTS" id="PR00625">
    <property type="entry name" value="JDOMAIN"/>
</dbReference>
<evidence type="ECO:0000313" key="15">
    <source>
        <dbReference type="Ensembl" id="ENSANIP00000005160.1"/>
    </source>
</evidence>
<keyword evidence="6" id="KW-0496">Mitochondrion</keyword>
<evidence type="ECO:0000256" key="2">
    <source>
        <dbReference type="ARBA" id="ARBA00022692"/>
    </source>
</evidence>
<reference evidence="15" key="2">
    <citation type="submission" date="2025-09" db="UniProtKB">
        <authorList>
            <consortium name="Ensembl"/>
        </authorList>
    </citation>
    <scope>IDENTIFICATION</scope>
</reference>
<comment type="function">
    <text evidence="9">Mitochondrial protein enriched in neurons that acts as a regulator of mitochondrial respiration. Associates with the ATP synthase complex and facilitates ATP synthesis. May be a chaperone protein involved in the turnover of the subunits of mitochondrial complex I N-module. It facilitates the degradation of N-module subunits damaged by oxidative stress, and contributes to complex I functional efficiency.</text>
</comment>
<dbReference type="InterPro" id="IPR053025">
    <property type="entry name" value="Mito_ATP_Synthase-Asso"/>
</dbReference>
<evidence type="ECO:0000256" key="6">
    <source>
        <dbReference type="ARBA" id="ARBA00023128"/>
    </source>
</evidence>
<feature type="compositionally biased region" description="Low complexity" evidence="12">
    <location>
        <begin position="22"/>
        <end position="34"/>
    </location>
</feature>
<dbReference type="SMART" id="SM00271">
    <property type="entry name" value="DnaJ"/>
    <property type="match status" value="1"/>
</dbReference>
<evidence type="ECO:0000256" key="4">
    <source>
        <dbReference type="ARBA" id="ARBA00022946"/>
    </source>
</evidence>
<keyword evidence="3" id="KW-0999">Mitochondrion inner membrane</keyword>
<keyword evidence="8" id="KW-0143">Chaperone</keyword>
<evidence type="ECO:0000256" key="5">
    <source>
        <dbReference type="ARBA" id="ARBA00022989"/>
    </source>
</evidence>
<dbReference type="Proteomes" id="UP000694541">
    <property type="component" value="Unplaced"/>
</dbReference>
<dbReference type="SUPFAM" id="SSF46565">
    <property type="entry name" value="Chaperone J-domain"/>
    <property type="match status" value="1"/>
</dbReference>
<evidence type="ECO:0000259" key="14">
    <source>
        <dbReference type="PROSITE" id="PS50076"/>
    </source>
</evidence>
<evidence type="ECO:0000256" key="8">
    <source>
        <dbReference type="ARBA" id="ARBA00023186"/>
    </source>
</evidence>
<dbReference type="PROSITE" id="PS50076">
    <property type="entry name" value="DNAJ_2"/>
    <property type="match status" value="1"/>
</dbReference>
<evidence type="ECO:0000256" key="10">
    <source>
        <dbReference type="ARBA" id="ARBA00065070"/>
    </source>
</evidence>
<dbReference type="InterPro" id="IPR001623">
    <property type="entry name" value="DnaJ_domain"/>
</dbReference>
<feature type="compositionally biased region" description="Pro residues" evidence="12">
    <location>
        <begin position="376"/>
        <end position="390"/>
    </location>
</feature>
<evidence type="ECO:0000256" key="9">
    <source>
        <dbReference type="ARBA" id="ARBA00058822"/>
    </source>
</evidence>
<feature type="transmembrane region" description="Helical" evidence="13">
    <location>
        <begin position="442"/>
        <end position="464"/>
    </location>
</feature>
<accession>A0A8B9MAB7</accession>
<name>A0A8B9MAB7_9AVES</name>
<dbReference type="AlphaFoldDB" id="A0A8B9MAB7"/>
<dbReference type="CDD" id="cd06257">
    <property type="entry name" value="DnaJ"/>
    <property type="match status" value="1"/>
</dbReference>
<keyword evidence="4" id="KW-0809">Transit peptide</keyword>
<evidence type="ECO:0000256" key="12">
    <source>
        <dbReference type="SAM" id="MobiDB-lite"/>
    </source>
</evidence>
<dbReference type="PANTHER" id="PTHR44873:SF1">
    <property type="entry name" value="DNAJ HOMOLOG SUBFAMILY C MEMBER 30, MITOCHONDRIAL"/>
    <property type="match status" value="1"/>
</dbReference>
<feature type="compositionally biased region" description="Basic and acidic residues" evidence="12">
    <location>
        <begin position="168"/>
        <end position="178"/>
    </location>
</feature>
<feature type="region of interest" description="Disordered" evidence="12">
    <location>
        <begin position="1"/>
        <end position="222"/>
    </location>
</feature>
<comment type="subunit">
    <text evidence="10">Associates with the ATP synthase complex. Interacts with MT-ATP6; interaction is direct. Interacts with ATP5MC2; interaction is direct.</text>
</comment>
<dbReference type="Ensembl" id="ENSANIT00000005331.1">
    <property type="protein sequence ID" value="ENSANIP00000005160.1"/>
    <property type="gene ID" value="ENSANIG00000003552.1"/>
</dbReference>
<dbReference type="PANTHER" id="PTHR44873">
    <property type="entry name" value="DNAJ HOMOLOG SUBFAMILY C MEMBER 30, MITOCHONDRIAL"/>
    <property type="match status" value="1"/>
</dbReference>
<feature type="domain" description="J" evidence="14">
    <location>
        <begin position="298"/>
        <end position="363"/>
    </location>
</feature>
<evidence type="ECO:0000256" key="7">
    <source>
        <dbReference type="ARBA" id="ARBA00023136"/>
    </source>
</evidence>
<keyword evidence="7 13" id="KW-0472">Membrane</keyword>
<dbReference type="Pfam" id="PF00226">
    <property type="entry name" value="DnaJ"/>
    <property type="match status" value="1"/>
</dbReference>
<keyword evidence="2 13" id="KW-0812">Transmembrane</keyword>
<evidence type="ECO:0000256" key="13">
    <source>
        <dbReference type="SAM" id="Phobius"/>
    </source>
</evidence>
<evidence type="ECO:0000256" key="3">
    <source>
        <dbReference type="ARBA" id="ARBA00022792"/>
    </source>
</evidence>
<proteinExistence type="predicted"/>
<organism evidence="15 16">
    <name type="scientific">Accipiter nisus</name>
    <name type="common">Eurasian sparrowhawk</name>
    <dbReference type="NCBI Taxonomy" id="211598"/>
    <lineage>
        <taxon>Eukaryota</taxon>
        <taxon>Metazoa</taxon>
        <taxon>Chordata</taxon>
        <taxon>Craniata</taxon>
        <taxon>Vertebrata</taxon>
        <taxon>Euteleostomi</taxon>
        <taxon>Archelosauria</taxon>
        <taxon>Archosauria</taxon>
        <taxon>Dinosauria</taxon>
        <taxon>Saurischia</taxon>
        <taxon>Theropoda</taxon>
        <taxon>Coelurosauria</taxon>
        <taxon>Aves</taxon>
        <taxon>Neognathae</taxon>
        <taxon>Neoaves</taxon>
        <taxon>Telluraves</taxon>
        <taxon>Accipitrimorphae</taxon>
        <taxon>Accipitriformes</taxon>
        <taxon>Accipitridae</taxon>
        <taxon>Accipitrinae</taxon>
        <taxon>Accipiter</taxon>
    </lineage>
</organism>
<feature type="region of interest" description="Disordered" evidence="12">
    <location>
        <begin position="364"/>
        <end position="396"/>
    </location>
</feature>
<keyword evidence="16" id="KW-1185">Reference proteome</keyword>
<comment type="subcellular location">
    <subcellularLocation>
        <location evidence="1">Mitochondrion inner membrane</location>
        <topology evidence="1">Single-pass membrane protein</topology>
    </subcellularLocation>
</comment>
<reference evidence="15" key="1">
    <citation type="submission" date="2025-08" db="UniProtKB">
        <authorList>
            <consortium name="Ensembl"/>
        </authorList>
    </citation>
    <scope>IDENTIFICATION</scope>
</reference>
<protein>
    <recommendedName>
        <fullName evidence="11">DnaJ homolog subfamily C member 30, mitochondrial</fullName>
    </recommendedName>
</protein>
<dbReference type="Gene3D" id="1.10.287.110">
    <property type="entry name" value="DnaJ domain"/>
    <property type="match status" value="1"/>
</dbReference>